<dbReference type="RefSeq" id="WP_133588599.1">
    <property type="nucleotide sequence ID" value="NZ_CP037953.1"/>
</dbReference>
<dbReference type="AlphaFoldDB" id="A0A4R6UVB8"/>
<sequence>MEYPDWVPESILAMHKKRTSDEYKKREFRIKPPDELIDEIEQIHNVTLSKENAETLRKEHYRRAIFGGLSDDESLALLEKLIFSLNMKGAWTALSKRHTDNRTSPWWFFTACDRAICGWRGSNKRTTSEHKAFYQEIVDTAIKLNSLLRNAEKFDGYSISQEIDDESIHWLIDVLDIHYTIPGNDDPGGEYVRYCISEVLPSVPYMLDDIAKKAMAFKNETVIVKKPNSQNAQIHYFIRFLSDYCQSKYGQPLHDVVATTTSVVYDLPNCDDDYVRKIVAP</sequence>
<evidence type="ECO:0000313" key="1">
    <source>
        <dbReference type="EMBL" id="TDQ49889.1"/>
    </source>
</evidence>
<comment type="caution">
    <text evidence="1">The sequence shown here is derived from an EMBL/GenBank/DDBJ whole genome shotgun (WGS) entry which is preliminary data.</text>
</comment>
<accession>A0A4R6UVB8</accession>
<keyword evidence="2" id="KW-1185">Reference proteome</keyword>
<gene>
    <name evidence="1" type="ORF">EV696_103262</name>
</gene>
<protein>
    <submittedName>
        <fullName evidence="1">Uncharacterized protein</fullName>
    </submittedName>
</protein>
<organism evidence="1 2">
    <name type="scientific">Permianibacter aggregans</name>
    <dbReference type="NCBI Taxonomy" id="1510150"/>
    <lineage>
        <taxon>Bacteria</taxon>
        <taxon>Pseudomonadati</taxon>
        <taxon>Pseudomonadota</taxon>
        <taxon>Gammaproteobacteria</taxon>
        <taxon>Pseudomonadales</taxon>
        <taxon>Pseudomonadaceae</taxon>
        <taxon>Permianibacter</taxon>
    </lineage>
</organism>
<evidence type="ECO:0000313" key="2">
    <source>
        <dbReference type="Proteomes" id="UP000295375"/>
    </source>
</evidence>
<name>A0A4R6UVB8_9GAMM</name>
<proteinExistence type="predicted"/>
<reference evidence="1 2" key="1">
    <citation type="submission" date="2019-03" db="EMBL/GenBank/DDBJ databases">
        <title>Genomic Encyclopedia of Type Strains, Phase IV (KMG-IV): sequencing the most valuable type-strain genomes for metagenomic binning, comparative biology and taxonomic classification.</title>
        <authorList>
            <person name="Goeker M."/>
        </authorList>
    </citation>
    <scope>NUCLEOTIDE SEQUENCE [LARGE SCALE GENOMIC DNA]</scope>
    <source>
        <strain evidence="1 2">DSM 103792</strain>
    </source>
</reference>
<dbReference type="Proteomes" id="UP000295375">
    <property type="component" value="Unassembled WGS sequence"/>
</dbReference>
<dbReference type="EMBL" id="SNYM01000003">
    <property type="protein sequence ID" value="TDQ49889.1"/>
    <property type="molecule type" value="Genomic_DNA"/>
</dbReference>